<accession>A0A1H5SIH9</accession>
<evidence type="ECO:0000313" key="2">
    <source>
        <dbReference type="Proteomes" id="UP000236754"/>
    </source>
</evidence>
<dbReference type="RefSeq" id="WP_103883562.1">
    <property type="nucleotide sequence ID" value="NZ_FNVU01000001.1"/>
</dbReference>
<name>A0A1H5SIH9_9ACTN</name>
<gene>
    <name evidence="1" type="ORF">SAMN05216223_101121</name>
</gene>
<dbReference type="EMBL" id="FNVU01000001">
    <property type="protein sequence ID" value="SEF49738.1"/>
    <property type="molecule type" value="Genomic_DNA"/>
</dbReference>
<keyword evidence="2" id="KW-1185">Reference proteome</keyword>
<protein>
    <submittedName>
        <fullName evidence="1">Uncharacterized protein</fullName>
    </submittedName>
</protein>
<sequence>MGVEFTGVQALGLGLNWSSTTSQKKIAQDVLDTLSDRRLLHGYINVDRPVEDAEECRASAQECRELLTEAIKRAKVGSPLRAHLRVLRSAFTQFIQLAGRDAASFLRDADQFRLALRVLRLSVARVAESLGEIRGVTVPDELES</sequence>
<dbReference type="OrthoDB" id="8450256at2"/>
<evidence type="ECO:0000313" key="1">
    <source>
        <dbReference type="EMBL" id="SEF49738.1"/>
    </source>
</evidence>
<organism evidence="1 2">
    <name type="scientific">Actinacidiphila yanglinensis</name>
    <dbReference type="NCBI Taxonomy" id="310779"/>
    <lineage>
        <taxon>Bacteria</taxon>
        <taxon>Bacillati</taxon>
        <taxon>Actinomycetota</taxon>
        <taxon>Actinomycetes</taxon>
        <taxon>Kitasatosporales</taxon>
        <taxon>Streptomycetaceae</taxon>
        <taxon>Actinacidiphila</taxon>
    </lineage>
</organism>
<dbReference type="AlphaFoldDB" id="A0A1H5SIH9"/>
<reference evidence="1 2" key="1">
    <citation type="submission" date="2016-10" db="EMBL/GenBank/DDBJ databases">
        <authorList>
            <person name="de Groot N.N."/>
        </authorList>
    </citation>
    <scope>NUCLEOTIDE SEQUENCE [LARGE SCALE GENOMIC DNA]</scope>
    <source>
        <strain evidence="1 2">CGMCC 4.2023</strain>
    </source>
</reference>
<dbReference type="Proteomes" id="UP000236754">
    <property type="component" value="Unassembled WGS sequence"/>
</dbReference>
<proteinExistence type="predicted"/>